<evidence type="ECO:0000256" key="14">
    <source>
        <dbReference type="ARBA" id="ARBA00048247"/>
    </source>
</evidence>
<dbReference type="GO" id="GO:0008360">
    <property type="term" value="P:regulation of cell shape"/>
    <property type="evidence" value="ECO:0007669"/>
    <property type="project" value="UniProtKB-KW"/>
</dbReference>
<keyword evidence="5" id="KW-0808">Transferase</keyword>
<dbReference type="GO" id="GO:0019134">
    <property type="term" value="F:glucosamine-1-phosphate N-acetyltransferase activity"/>
    <property type="evidence" value="ECO:0007669"/>
    <property type="project" value="UniProtKB-EC"/>
</dbReference>
<evidence type="ECO:0000256" key="16">
    <source>
        <dbReference type="ARBA" id="ARBA00049628"/>
    </source>
</evidence>
<keyword evidence="10" id="KW-0573">Peptidoglycan synthesis</keyword>
<reference evidence="18" key="1">
    <citation type="journal article" date="2020" name="mSystems">
        <title>Genome- and Community-Level Interaction Insights into Carbon Utilization and Element Cycling Functions of Hydrothermarchaeota in Hydrothermal Sediment.</title>
        <authorList>
            <person name="Zhou Z."/>
            <person name="Liu Y."/>
            <person name="Xu W."/>
            <person name="Pan J."/>
            <person name="Luo Z.H."/>
            <person name="Li M."/>
        </authorList>
    </citation>
    <scope>NUCLEOTIDE SEQUENCE [LARGE SCALE GENOMIC DNA]</scope>
    <source>
        <strain evidence="18">SpSt-774</strain>
    </source>
</reference>
<evidence type="ECO:0000256" key="1">
    <source>
        <dbReference type="ARBA" id="ARBA00001946"/>
    </source>
</evidence>
<dbReference type="CDD" id="cd02540">
    <property type="entry name" value="GT2_GlmU_N_bac"/>
    <property type="match status" value="1"/>
</dbReference>
<evidence type="ECO:0000256" key="2">
    <source>
        <dbReference type="ARBA" id="ARBA00007707"/>
    </source>
</evidence>
<dbReference type="InterPro" id="IPR011004">
    <property type="entry name" value="Trimer_LpxA-like_sf"/>
</dbReference>
<keyword evidence="11" id="KW-0511">Multifunctional enzyme</keyword>
<dbReference type="PANTHER" id="PTHR43584">
    <property type="entry name" value="NUCLEOTIDYL TRANSFERASE"/>
    <property type="match status" value="1"/>
</dbReference>
<dbReference type="InterPro" id="IPR050065">
    <property type="entry name" value="GlmU-like"/>
</dbReference>
<evidence type="ECO:0000256" key="11">
    <source>
        <dbReference type="ARBA" id="ARBA00023268"/>
    </source>
</evidence>
<sequence>MRLKSRSHFSSIILAAGISKRMYSKTPKILYKILGKPMIQFVTDTAKECGSSEIIVVVGKNFKEVQTVLGNGIKYAIQDPPLGTGDAAKKGIAIASNPHILILYGDVPLLKKDTIQMMIENHFNKGAHLSVLTCRVNNPTGYGRIVRDENRNFLKIVEHSDATDEELKINEINTGIYFGKREEIVRVLEKITPQNRQKEFYLTDIVHKLISERRKVIGFEIKNEEEILGVNTKFDLTRIREILKRNWFEELMKKGVYIEDPATTTIDLTVKIGKFVQIRPFTLIEGNTTINDNEIVGPFVWIKDGEKMVKGLKDPLKEK</sequence>
<dbReference type="SUPFAM" id="SSF51161">
    <property type="entry name" value="Trimeric LpxA-like enzymes"/>
    <property type="match status" value="1"/>
</dbReference>
<dbReference type="PANTHER" id="PTHR43584:SF3">
    <property type="entry name" value="BIFUNCTIONAL PROTEIN GLMU"/>
    <property type="match status" value="1"/>
</dbReference>
<evidence type="ECO:0000256" key="15">
    <source>
        <dbReference type="ARBA" id="ARBA00048493"/>
    </source>
</evidence>
<dbReference type="InterPro" id="IPR029044">
    <property type="entry name" value="Nucleotide-diphossugar_trans"/>
</dbReference>
<dbReference type="Pfam" id="PF12804">
    <property type="entry name" value="NTP_transf_3"/>
    <property type="match status" value="1"/>
</dbReference>
<evidence type="ECO:0000259" key="17">
    <source>
        <dbReference type="Pfam" id="PF12804"/>
    </source>
</evidence>
<comment type="similarity">
    <text evidence="2">In the C-terminal section; belongs to the transferase hexapeptide repeat family.</text>
</comment>
<keyword evidence="4" id="KW-0963">Cytoplasm</keyword>
<organism evidence="18">
    <name type="scientific">candidate division WOR-3 bacterium</name>
    <dbReference type="NCBI Taxonomy" id="2052148"/>
    <lineage>
        <taxon>Bacteria</taxon>
        <taxon>Bacteria division WOR-3</taxon>
    </lineage>
</organism>
<evidence type="ECO:0000256" key="7">
    <source>
        <dbReference type="ARBA" id="ARBA00022723"/>
    </source>
</evidence>
<evidence type="ECO:0000256" key="12">
    <source>
        <dbReference type="ARBA" id="ARBA00023315"/>
    </source>
</evidence>
<keyword evidence="6" id="KW-0548">Nucleotidyltransferase</keyword>
<comment type="catalytic activity">
    <reaction evidence="15">
        <text>N-acetyl-alpha-D-glucosamine 1-phosphate + UTP + H(+) = UDP-N-acetyl-alpha-D-glucosamine + diphosphate</text>
        <dbReference type="Rhea" id="RHEA:13509"/>
        <dbReference type="ChEBI" id="CHEBI:15378"/>
        <dbReference type="ChEBI" id="CHEBI:33019"/>
        <dbReference type="ChEBI" id="CHEBI:46398"/>
        <dbReference type="ChEBI" id="CHEBI:57705"/>
        <dbReference type="ChEBI" id="CHEBI:57776"/>
        <dbReference type="EC" id="2.7.7.23"/>
    </reaction>
</comment>
<dbReference type="SUPFAM" id="SSF53448">
    <property type="entry name" value="Nucleotide-diphospho-sugar transferases"/>
    <property type="match status" value="1"/>
</dbReference>
<name>A0A7C4XEU1_UNCW3</name>
<evidence type="ECO:0000256" key="3">
    <source>
        <dbReference type="ARBA" id="ARBA00007947"/>
    </source>
</evidence>
<evidence type="ECO:0000256" key="6">
    <source>
        <dbReference type="ARBA" id="ARBA00022695"/>
    </source>
</evidence>
<dbReference type="GO" id="GO:0009252">
    <property type="term" value="P:peptidoglycan biosynthetic process"/>
    <property type="evidence" value="ECO:0007669"/>
    <property type="project" value="UniProtKB-KW"/>
</dbReference>
<protein>
    <recommendedName>
        <fullName evidence="17">MobA-like NTP transferase domain-containing protein</fullName>
    </recommendedName>
</protein>
<dbReference type="Gene3D" id="2.160.10.10">
    <property type="entry name" value="Hexapeptide repeat proteins"/>
    <property type="match status" value="1"/>
</dbReference>
<keyword evidence="8" id="KW-0460">Magnesium</keyword>
<evidence type="ECO:0000256" key="10">
    <source>
        <dbReference type="ARBA" id="ARBA00022984"/>
    </source>
</evidence>
<keyword evidence="13" id="KW-0961">Cell wall biogenesis/degradation</keyword>
<dbReference type="GO" id="GO:0003977">
    <property type="term" value="F:UDP-N-acetylglucosamine diphosphorylase activity"/>
    <property type="evidence" value="ECO:0007669"/>
    <property type="project" value="UniProtKB-EC"/>
</dbReference>
<evidence type="ECO:0000256" key="8">
    <source>
        <dbReference type="ARBA" id="ARBA00022842"/>
    </source>
</evidence>
<evidence type="ECO:0000256" key="5">
    <source>
        <dbReference type="ARBA" id="ARBA00022679"/>
    </source>
</evidence>
<dbReference type="GO" id="GO:0071555">
    <property type="term" value="P:cell wall organization"/>
    <property type="evidence" value="ECO:0007669"/>
    <property type="project" value="UniProtKB-KW"/>
</dbReference>
<comment type="similarity">
    <text evidence="3">In the N-terminal section; belongs to the N-acetylglucosamine-1-phosphate uridyltransferase family.</text>
</comment>
<comment type="caution">
    <text evidence="18">The sequence shown here is derived from an EMBL/GenBank/DDBJ whole genome shotgun (WGS) entry which is preliminary data.</text>
</comment>
<comment type="cofactor">
    <cofactor evidence="1">
        <name>Mg(2+)</name>
        <dbReference type="ChEBI" id="CHEBI:18420"/>
    </cofactor>
</comment>
<comment type="function">
    <text evidence="16">Catalyzes the last two sequential reactions in the de novo biosynthetic pathway for UDP-N-acetylglucosamine (UDP-GlcNAc). The C-terminal domain catalyzes the transfer of acetyl group from acetyl coenzyme A to glucosamine-1-phosphate (GlcN-1-P) to produce N-acetylglucosamine-1-phosphate (GlcNAc-1-P), which is converted into UDP-GlcNAc by the transfer of uridine 5-monophosphate (from uridine 5-triphosphate), a reaction catalyzed by the N-terminal domain.</text>
</comment>
<comment type="catalytic activity">
    <reaction evidence="14">
        <text>alpha-D-glucosamine 1-phosphate + acetyl-CoA = N-acetyl-alpha-D-glucosamine 1-phosphate + CoA + H(+)</text>
        <dbReference type="Rhea" id="RHEA:13725"/>
        <dbReference type="ChEBI" id="CHEBI:15378"/>
        <dbReference type="ChEBI" id="CHEBI:57287"/>
        <dbReference type="ChEBI" id="CHEBI:57288"/>
        <dbReference type="ChEBI" id="CHEBI:57776"/>
        <dbReference type="ChEBI" id="CHEBI:58516"/>
        <dbReference type="EC" id="2.3.1.157"/>
    </reaction>
</comment>
<evidence type="ECO:0000313" key="18">
    <source>
        <dbReference type="EMBL" id="HGV97635.1"/>
    </source>
</evidence>
<dbReference type="AlphaFoldDB" id="A0A7C4XEU1"/>
<accession>A0A7C4XEU1</accession>
<gene>
    <name evidence="18" type="ORF">ENV60_05000</name>
</gene>
<proteinExistence type="inferred from homology"/>
<dbReference type="InterPro" id="IPR025877">
    <property type="entry name" value="MobA-like_NTP_Trfase"/>
</dbReference>
<evidence type="ECO:0000256" key="4">
    <source>
        <dbReference type="ARBA" id="ARBA00022490"/>
    </source>
</evidence>
<dbReference type="GO" id="GO:0046872">
    <property type="term" value="F:metal ion binding"/>
    <property type="evidence" value="ECO:0007669"/>
    <property type="project" value="UniProtKB-KW"/>
</dbReference>
<evidence type="ECO:0000256" key="9">
    <source>
        <dbReference type="ARBA" id="ARBA00022960"/>
    </source>
</evidence>
<feature type="domain" description="MobA-like NTP transferase" evidence="17">
    <location>
        <begin position="12"/>
        <end position="144"/>
    </location>
</feature>
<evidence type="ECO:0000256" key="13">
    <source>
        <dbReference type="ARBA" id="ARBA00023316"/>
    </source>
</evidence>
<keyword evidence="12" id="KW-0012">Acyltransferase</keyword>
<keyword evidence="9" id="KW-0133">Cell shape</keyword>
<dbReference type="Gene3D" id="3.90.550.10">
    <property type="entry name" value="Spore Coat Polysaccharide Biosynthesis Protein SpsA, Chain A"/>
    <property type="match status" value="1"/>
</dbReference>
<keyword evidence="7" id="KW-0479">Metal-binding</keyword>
<dbReference type="EMBL" id="DTGZ01000092">
    <property type="protein sequence ID" value="HGV97635.1"/>
    <property type="molecule type" value="Genomic_DNA"/>
</dbReference>